<dbReference type="PANTHER" id="PTHR47908">
    <property type="match status" value="1"/>
</dbReference>
<dbReference type="PANTHER" id="PTHR47908:SF2">
    <property type="entry name" value="TETRATRICOPEPTIDE REPEAT (TPR)-LIKE SUPERFAMILY PROTEIN"/>
    <property type="match status" value="1"/>
</dbReference>
<evidence type="ECO:0000313" key="1">
    <source>
        <dbReference type="EMBL" id="RVW60403.1"/>
    </source>
</evidence>
<evidence type="ECO:0000313" key="2">
    <source>
        <dbReference type="Proteomes" id="UP000288805"/>
    </source>
</evidence>
<sequence>MQVGRDPRPVMREAYNMFKDGGDPEKVRIDLVAQFSGNQVGEYFYASLYAGLYYESQFPFSFGNEYWENYWLMFLFCRMIQVLPNFIYLQHVNLLMDKGLMITWLLLLRFTAFAGTGAQASMAEA</sequence>
<name>A0A438FK61_VITVI</name>
<reference evidence="1 2" key="1">
    <citation type="journal article" date="2018" name="PLoS Genet.">
        <title>Population sequencing reveals clonal diversity and ancestral inbreeding in the grapevine cultivar Chardonnay.</title>
        <authorList>
            <person name="Roach M.J."/>
            <person name="Johnson D.L."/>
            <person name="Bohlmann J."/>
            <person name="van Vuuren H.J."/>
            <person name="Jones S.J."/>
            <person name="Pretorius I.S."/>
            <person name="Schmidt S.A."/>
            <person name="Borneman A.R."/>
        </authorList>
    </citation>
    <scope>NUCLEOTIDE SEQUENCE [LARGE SCALE GENOMIC DNA]</scope>
    <source>
        <strain evidence="2">cv. Chardonnay</strain>
        <tissue evidence="1">Leaf</tissue>
    </source>
</reference>
<gene>
    <name evidence="1" type="ORF">CK203_089893</name>
</gene>
<accession>A0A438FK61</accession>
<organism evidence="1 2">
    <name type="scientific">Vitis vinifera</name>
    <name type="common">Grape</name>
    <dbReference type="NCBI Taxonomy" id="29760"/>
    <lineage>
        <taxon>Eukaryota</taxon>
        <taxon>Viridiplantae</taxon>
        <taxon>Streptophyta</taxon>
        <taxon>Embryophyta</taxon>
        <taxon>Tracheophyta</taxon>
        <taxon>Spermatophyta</taxon>
        <taxon>Magnoliopsida</taxon>
        <taxon>eudicotyledons</taxon>
        <taxon>Gunneridae</taxon>
        <taxon>Pentapetalae</taxon>
        <taxon>rosids</taxon>
        <taxon>Vitales</taxon>
        <taxon>Vitaceae</taxon>
        <taxon>Viteae</taxon>
        <taxon>Vitis</taxon>
    </lineage>
</organism>
<dbReference type="Proteomes" id="UP000288805">
    <property type="component" value="Unassembled WGS sequence"/>
</dbReference>
<protein>
    <submittedName>
        <fullName evidence="1">Uncharacterized protein</fullName>
    </submittedName>
</protein>
<comment type="caution">
    <text evidence="1">The sequence shown here is derived from an EMBL/GenBank/DDBJ whole genome shotgun (WGS) entry which is preliminary data.</text>
</comment>
<dbReference type="EMBL" id="QGNW01000862">
    <property type="protein sequence ID" value="RVW60403.1"/>
    <property type="molecule type" value="Genomic_DNA"/>
</dbReference>
<dbReference type="AlphaFoldDB" id="A0A438FK61"/>
<proteinExistence type="predicted"/>